<dbReference type="InterPro" id="IPR046672">
    <property type="entry name" value="DUF6542"/>
</dbReference>
<feature type="transmembrane region" description="Helical" evidence="1">
    <location>
        <begin position="72"/>
        <end position="93"/>
    </location>
</feature>
<feature type="transmembrane region" description="Helical" evidence="1">
    <location>
        <begin position="26"/>
        <end position="44"/>
    </location>
</feature>
<keyword evidence="4" id="KW-1185">Reference proteome</keyword>
<dbReference type="Pfam" id="PF20177">
    <property type="entry name" value="DUF6542"/>
    <property type="match status" value="1"/>
</dbReference>
<keyword evidence="1" id="KW-0472">Membrane</keyword>
<comment type="caution">
    <text evidence="3">The sequence shown here is derived from an EMBL/GenBank/DDBJ whole genome shotgun (WGS) entry which is preliminary data.</text>
</comment>
<protein>
    <recommendedName>
        <fullName evidence="2">DUF6542 domain-containing protein</fullName>
    </recommendedName>
</protein>
<gene>
    <name evidence="3" type="ORF">DDE18_16590</name>
</gene>
<feature type="transmembrane region" description="Helical" evidence="1">
    <location>
        <begin position="50"/>
        <end position="67"/>
    </location>
</feature>
<dbReference type="Proteomes" id="UP000246018">
    <property type="component" value="Unassembled WGS sequence"/>
</dbReference>
<reference evidence="3 4" key="1">
    <citation type="submission" date="2018-04" db="EMBL/GenBank/DDBJ databases">
        <title>Genome of Nocardioides gansuensis WSJ-1.</title>
        <authorList>
            <person name="Wu S."/>
            <person name="Wang G."/>
        </authorList>
    </citation>
    <scope>NUCLEOTIDE SEQUENCE [LARGE SCALE GENOMIC DNA]</scope>
    <source>
        <strain evidence="3 4">WSJ-1</strain>
    </source>
</reference>
<evidence type="ECO:0000313" key="4">
    <source>
        <dbReference type="Proteomes" id="UP000246018"/>
    </source>
</evidence>
<sequence length="141" mass="15083">MDGVSQQGPLWQDRVWRHGVERPGQLVTLAIAVVLTLVAIDVLLVGQLSYFFDLGFVTACLGLALLVRPREFLLLAALPPLVMVAVFALLAPLDPDVVAEPGDNVVQALVSGIAHHSGALVAGYALFLGCLVLRHRSLRRG</sequence>
<keyword evidence="1" id="KW-1133">Transmembrane helix</keyword>
<dbReference type="AlphaFoldDB" id="A0A2T8F7E1"/>
<feature type="transmembrane region" description="Helical" evidence="1">
    <location>
        <begin position="113"/>
        <end position="133"/>
    </location>
</feature>
<accession>A0A2T8F7E1</accession>
<evidence type="ECO:0000256" key="1">
    <source>
        <dbReference type="SAM" id="Phobius"/>
    </source>
</evidence>
<evidence type="ECO:0000259" key="2">
    <source>
        <dbReference type="Pfam" id="PF20177"/>
    </source>
</evidence>
<dbReference type="EMBL" id="QDGZ01000007">
    <property type="protein sequence ID" value="PVG81620.1"/>
    <property type="molecule type" value="Genomic_DNA"/>
</dbReference>
<name>A0A2T8F7E1_9ACTN</name>
<organism evidence="3 4">
    <name type="scientific">Nocardioides gansuensis</name>
    <dbReference type="NCBI Taxonomy" id="2138300"/>
    <lineage>
        <taxon>Bacteria</taxon>
        <taxon>Bacillati</taxon>
        <taxon>Actinomycetota</taxon>
        <taxon>Actinomycetes</taxon>
        <taxon>Propionibacteriales</taxon>
        <taxon>Nocardioidaceae</taxon>
        <taxon>Nocardioides</taxon>
    </lineage>
</organism>
<evidence type="ECO:0000313" key="3">
    <source>
        <dbReference type="EMBL" id="PVG81620.1"/>
    </source>
</evidence>
<feature type="domain" description="DUF6542" evidence="2">
    <location>
        <begin position="27"/>
        <end position="139"/>
    </location>
</feature>
<proteinExistence type="predicted"/>
<keyword evidence="1" id="KW-0812">Transmembrane</keyword>